<dbReference type="EMBL" id="BAHD01000021">
    <property type="protein sequence ID" value="GAB95467.1"/>
    <property type="molecule type" value="Genomic_DNA"/>
</dbReference>
<name>K6WTN9_9MICO</name>
<dbReference type="CDD" id="cd04333">
    <property type="entry name" value="ProX_deacylase"/>
    <property type="match status" value="1"/>
</dbReference>
<gene>
    <name evidence="2" type="ORF">KILIM_021_00070</name>
</gene>
<evidence type="ECO:0000313" key="2">
    <source>
        <dbReference type="EMBL" id="GAB95467.1"/>
    </source>
</evidence>
<dbReference type="Gene3D" id="3.90.960.10">
    <property type="entry name" value="YbaK/aminoacyl-tRNA synthetase-associated domain"/>
    <property type="match status" value="1"/>
</dbReference>
<organism evidence="2 3">
    <name type="scientific">Kineosphaera limosa NBRC 100340</name>
    <dbReference type="NCBI Taxonomy" id="1184609"/>
    <lineage>
        <taxon>Bacteria</taxon>
        <taxon>Bacillati</taxon>
        <taxon>Actinomycetota</taxon>
        <taxon>Actinomycetes</taxon>
        <taxon>Micrococcales</taxon>
        <taxon>Dermatophilaceae</taxon>
        <taxon>Kineosphaera</taxon>
    </lineage>
</organism>
<dbReference type="AlphaFoldDB" id="K6WTN9"/>
<dbReference type="OrthoDB" id="8536235at2"/>
<protein>
    <recommendedName>
        <fullName evidence="1">YbaK/aminoacyl-tRNA synthetase-associated domain-containing protein</fullName>
    </recommendedName>
</protein>
<evidence type="ECO:0000313" key="3">
    <source>
        <dbReference type="Proteomes" id="UP000008366"/>
    </source>
</evidence>
<sequence>MTEVEAAPALAAVRAVLERHGLVDRVRVFDVELPTAAAAAQHLGCEVGAIANSLVFRAGDEPVLVLASGAHRVDVARAGALFGVERLRRADADLVLAATGQQVGGCAPVGHPAPLRTVIDADLAGHERLWAGAGIKPAMFWATFDELVALTGAPVAAIA</sequence>
<dbReference type="eggNOG" id="COG2606">
    <property type="taxonomic scope" value="Bacteria"/>
</dbReference>
<dbReference type="RefSeq" id="WP_006591999.1">
    <property type="nucleotide sequence ID" value="NZ_BAHD01000021.1"/>
</dbReference>
<dbReference type="STRING" id="1184609.KILIM_021_00070"/>
<keyword evidence="3" id="KW-1185">Reference proteome</keyword>
<dbReference type="GO" id="GO:0002161">
    <property type="term" value="F:aminoacyl-tRNA deacylase activity"/>
    <property type="evidence" value="ECO:0007669"/>
    <property type="project" value="InterPro"/>
</dbReference>
<dbReference type="PANTHER" id="PTHR30411">
    <property type="entry name" value="CYTOPLASMIC PROTEIN"/>
    <property type="match status" value="1"/>
</dbReference>
<dbReference type="SUPFAM" id="SSF55826">
    <property type="entry name" value="YbaK/ProRS associated domain"/>
    <property type="match status" value="1"/>
</dbReference>
<reference evidence="2 3" key="1">
    <citation type="submission" date="2012-08" db="EMBL/GenBank/DDBJ databases">
        <title>Whole genome shotgun sequence of Kineosphaera limosa NBRC 100340.</title>
        <authorList>
            <person name="Yoshida I."/>
            <person name="Isaki S."/>
            <person name="Hosoyama A."/>
            <person name="Tsuchikane K."/>
            <person name="Katsumata H."/>
            <person name="Ando Y."/>
            <person name="Ohji S."/>
            <person name="Hamada M."/>
            <person name="Tamura T."/>
            <person name="Yamazoe A."/>
            <person name="Yamazaki S."/>
            <person name="Fujita N."/>
        </authorList>
    </citation>
    <scope>NUCLEOTIDE SEQUENCE [LARGE SCALE GENOMIC DNA]</scope>
    <source>
        <strain evidence="2 3">NBRC 100340</strain>
    </source>
</reference>
<dbReference type="Pfam" id="PF04073">
    <property type="entry name" value="tRNA_edit"/>
    <property type="match status" value="1"/>
</dbReference>
<dbReference type="InterPro" id="IPR036754">
    <property type="entry name" value="YbaK/aa-tRNA-synt-asso_dom_sf"/>
</dbReference>
<comment type="caution">
    <text evidence="2">The sequence shown here is derived from an EMBL/GenBank/DDBJ whole genome shotgun (WGS) entry which is preliminary data.</text>
</comment>
<evidence type="ECO:0000259" key="1">
    <source>
        <dbReference type="Pfam" id="PF04073"/>
    </source>
</evidence>
<feature type="domain" description="YbaK/aminoacyl-tRNA synthetase-associated" evidence="1">
    <location>
        <begin position="33"/>
        <end position="147"/>
    </location>
</feature>
<proteinExistence type="predicted"/>
<dbReference type="InterPro" id="IPR007214">
    <property type="entry name" value="YbaK/aa-tRNA-synth-assoc-dom"/>
</dbReference>
<dbReference type="PANTHER" id="PTHR30411:SF1">
    <property type="entry name" value="CYTOPLASMIC PROTEIN"/>
    <property type="match status" value="1"/>
</dbReference>
<accession>K6WTN9</accession>
<dbReference type="Proteomes" id="UP000008366">
    <property type="component" value="Unassembled WGS sequence"/>
</dbReference>